<dbReference type="Proteomes" id="UP000824281">
    <property type="component" value="Chromosome"/>
</dbReference>
<dbReference type="Gene3D" id="3.40.50.720">
    <property type="entry name" value="NAD(P)-binding Rossmann-like Domain"/>
    <property type="match status" value="1"/>
</dbReference>
<evidence type="ECO:0000259" key="1">
    <source>
        <dbReference type="Pfam" id="PF13460"/>
    </source>
</evidence>
<protein>
    <submittedName>
        <fullName evidence="2">NAD(P)H-binding protein</fullName>
    </submittedName>
</protein>
<evidence type="ECO:0000313" key="2">
    <source>
        <dbReference type="EMBL" id="QZD88724.1"/>
    </source>
</evidence>
<proteinExistence type="predicted"/>
<evidence type="ECO:0000313" key="3">
    <source>
        <dbReference type="Proteomes" id="UP000824281"/>
    </source>
</evidence>
<dbReference type="Pfam" id="PF13460">
    <property type="entry name" value="NAD_binding_10"/>
    <property type="match status" value="1"/>
</dbReference>
<keyword evidence="3" id="KW-1185">Reference proteome</keyword>
<dbReference type="InterPro" id="IPR036291">
    <property type="entry name" value="NAD(P)-bd_dom_sf"/>
</dbReference>
<dbReference type="SUPFAM" id="SSF51735">
    <property type="entry name" value="NAD(P)-binding Rossmann-fold domains"/>
    <property type="match status" value="1"/>
</dbReference>
<sequence>MAITENILVTGGSGTVGRAVVQALRDTGRAPIIASRDGSRVDEVQFNFLDRASWDLALSGVTRLFLLRPPQITDIDNTLGPFVRIARSMGVEHIVFLSVAGAEDFPLLPHAKVERYLAETSGWTILRPGFFAQNMETAYTEDIRFDN</sequence>
<dbReference type="Gene3D" id="3.90.25.10">
    <property type="entry name" value="UDP-galactose 4-epimerase, domain 1"/>
    <property type="match status" value="1"/>
</dbReference>
<organism evidence="2 3">
    <name type="scientific">Qipengyuania aurantiaca</name>
    <dbReference type="NCBI Taxonomy" id="2867233"/>
    <lineage>
        <taxon>Bacteria</taxon>
        <taxon>Pseudomonadati</taxon>
        <taxon>Pseudomonadota</taxon>
        <taxon>Alphaproteobacteria</taxon>
        <taxon>Sphingomonadales</taxon>
        <taxon>Erythrobacteraceae</taxon>
        <taxon>Qipengyuania</taxon>
    </lineage>
</organism>
<name>A0ABX8ZM15_9SPHN</name>
<dbReference type="EMBL" id="CP081295">
    <property type="protein sequence ID" value="QZD88724.1"/>
    <property type="molecule type" value="Genomic_DNA"/>
</dbReference>
<accession>A0ABX8ZM15</accession>
<reference evidence="2 3" key="1">
    <citation type="submission" date="2021-08" db="EMBL/GenBank/DDBJ databases">
        <title>Comparative Genomics Analysis of the Genus Qipengyuania Reveals Extensive Genetic Diversity and Metabolic Versatility, Including the Description of Fifteen Novel Species.</title>
        <authorList>
            <person name="Liu Y."/>
        </authorList>
    </citation>
    <scope>NUCLEOTIDE SEQUENCE [LARGE SCALE GENOMIC DNA]</scope>
    <source>
        <strain evidence="2 3">1NDH13</strain>
    </source>
</reference>
<dbReference type="InterPro" id="IPR016040">
    <property type="entry name" value="NAD(P)-bd_dom"/>
</dbReference>
<dbReference type="PANTHER" id="PTHR43162:SF1">
    <property type="entry name" value="PRESTALK A DIFFERENTIATION PROTEIN A"/>
    <property type="match status" value="1"/>
</dbReference>
<gene>
    <name evidence="2" type="ORF">K3148_07560</name>
</gene>
<dbReference type="PANTHER" id="PTHR43162">
    <property type="match status" value="1"/>
</dbReference>
<feature type="domain" description="NAD(P)-binding" evidence="1">
    <location>
        <begin position="11"/>
        <end position="139"/>
    </location>
</feature>
<dbReference type="InterPro" id="IPR051604">
    <property type="entry name" value="Ergot_Alk_Oxidoreductase"/>
</dbReference>
<dbReference type="RefSeq" id="WP_221424239.1">
    <property type="nucleotide sequence ID" value="NZ_CP081295.1"/>
</dbReference>